<proteinExistence type="predicted"/>
<feature type="transmembrane region" description="Helical" evidence="2">
    <location>
        <begin position="52"/>
        <end position="75"/>
    </location>
</feature>
<dbReference type="AlphaFoldDB" id="A0A2S8GQ04"/>
<evidence type="ECO:0000256" key="1">
    <source>
        <dbReference type="SAM" id="MobiDB-lite"/>
    </source>
</evidence>
<keyword evidence="2" id="KW-0812">Transmembrane</keyword>
<sequence>MTTETGSAQPSSDQDPFAPVPVDLKNPSTAILLAWLIPGAGHLYQGRRGKGILFLVCILSIYFLGLSMGGGRVVYAKWDNTEKRLPLLCQLGVGLPTMPALVQAFLVNNGMSPIEIAGVRFMAPPVDNQENAQLHRKYGYLFEMGTLYTMIAGLLNILVIYDAGAGPVWMLPDSEKKRRAKEREKEASPDTDADPKPAESVSTTSAS</sequence>
<accession>A0A2S8GQ04</accession>
<evidence type="ECO:0000259" key="3">
    <source>
        <dbReference type="Pfam" id="PF20382"/>
    </source>
</evidence>
<name>A0A2S8GQ04_9BACT</name>
<comment type="caution">
    <text evidence="4">The sequence shown here is derived from an EMBL/GenBank/DDBJ whole genome shotgun (WGS) entry which is preliminary data.</text>
</comment>
<evidence type="ECO:0000313" key="5">
    <source>
        <dbReference type="Proteomes" id="UP000237819"/>
    </source>
</evidence>
<protein>
    <recommendedName>
        <fullName evidence="3">DUF6677 domain-containing protein</fullName>
    </recommendedName>
</protein>
<feature type="domain" description="DUF6677" evidence="3">
    <location>
        <begin position="30"/>
        <end position="171"/>
    </location>
</feature>
<dbReference type="OrthoDB" id="281398at2"/>
<gene>
    <name evidence="4" type="ORF">C5Y93_08590</name>
</gene>
<dbReference type="Pfam" id="PF20382">
    <property type="entry name" value="DUF6677"/>
    <property type="match status" value="1"/>
</dbReference>
<dbReference type="Proteomes" id="UP000237819">
    <property type="component" value="Unassembled WGS sequence"/>
</dbReference>
<feature type="compositionally biased region" description="Basic and acidic residues" evidence="1">
    <location>
        <begin position="173"/>
        <end position="197"/>
    </location>
</feature>
<keyword evidence="2" id="KW-0472">Membrane</keyword>
<evidence type="ECO:0000313" key="4">
    <source>
        <dbReference type="EMBL" id="PQO46523.1"/>
    </source>
</evidence>
<keyword evidence="2" id="KW-1133">Transmembrane helix</keyword>
<feature type="region of interest" description="Disordered" evidence="1">
    <location>
        <begin position="172"/>
        <end position="207"/>
    </location>
</feature>
<organism evidence="4 5">
    <name type="scientific">Blastopirellula marina</name>
    <dbReference type="NCBI Taxonomy" id="124"/>
    <lineage>
        <taxon>Bacteria</taxon>
        <taxon>Pseudomonadati</taxon>
        <taxon>Planctomycetota</taxon>
        <taxon>Planctomycetia</taxon>
        <taxon>Pirellulales</taxon>
        <taxon>Pirellulaceae</taxon>
        <taxon>Blastopirellula</taxon>
    </lineage>
</organism>
<reference evidence="4 5" key="1">
    <citation type="submission" date="2018-02" db="EMBL/GenBank/DDBJ databases">
        <title>Comparative genomes isolates from brazilian mangrove.</title>
        <authorList>
            <person name="Araujo J.E."/>
            <person name="Taketani R.G."/>
            <person name="Silva M.C.P."/>
            <person name="Loureco M.V."/>
            <person name="Andreote F.D."/>
        </authorList>
    </citation>
    <scope>NUCLEOTIDE SEQUENCE [LARGE SCALE GENOMIC DNA]</scope>
    <source>
        <strain evidence="4 5">Nap-Phe MGV</strain>
    </source>
</reference>
<dbReference type="EMBL" id="PUHZ01000009">
    <property type="protein sequence ID" value="PQO46523.1"/>
    <property type="molecule type" value="Genomic_DNA"/>
</dbReference>
<dbReference type="RefSeq" id="WP_105335001.1">
    <property type="nucleotide sequence ID" value="NZ_PUHZ01000009.1"/>
</dbReference>
<feature type="transmembrane region" description="Helical" evidence="2">
    <location>
        <begin position="147"/>
        <end position="171"/>
    </location>
</feature>
<dbReference type="InterPro" id="IPR046499">
    <property type="entry name" value="DUF6677"/>
</dbReference>
<evidence type="ECO:0000256" key="2">
    <source>
        <dbReference type="SAM" id="Phobius"/>
    </source>
</evidence>